<dbReference type="EMBL" id="LITU01000053">
    <property type="protein sequence ID" value="KOY16584.1"/>
    <property type="molecule type" value="Genomic_DNA"/>
</dbReference>
<dbReference type="AlphaFoldDB" id="A0A0N0UI34"/>
<organism evidence="2 3">
    <name type="scientific">Paenibacillus xylanivorans</name>
    <dbReference type="NCBI Taxonomy" id="1705561"/>
    <lineage>
        <taxon>Bacteria</taxon>
        <taxon>Bacillati</taxon>
        <taxon>Bacillota</taxon>
        <taxon>Bacilli</taxon>
        <taxon>Bacillales</taxon>
        <taxon>Paenibacillaceae</taxon>
        <taxon>Paenibacillus</taxon>
    </lineage>
</organism>
<evidence type="ECO:0000256" key="1">
    <source>
        <dbReference type="SAM" id="MobiDB-lite"/>
    </source>
</evidence>
<proteinExistence type="predicted"/>
<feature type="region of interest" description="Disordered" evidence="1">
    <location>
        <begin position="1"/>
        <end position="70"/>
    </location>
</feature>
<comment type="caution">
    <text evidence="2">The sequence shown here is derived from an EMBL/GenBank/DDBJ whole genome shotgun (WGS) entry which is preliminary data.</text>
</comment>
<gene>
    <name evidence="2" type="ORF">AMS66_12135</name>
</gene>
<keyword evidence="3" id="KW-1185">Reference proteome</keyword>
<accession>A0A0N0UI34</accession>
<dbReference type="Proteomes" id="UP000037688">
    <property type="component" value="Unassembled WGS sequence"/>
</dbReference>
<reference evidence="2 3" key="1">
    <citation type="submission" date="2015-08" db="EMBL/GenBank/DDBJ databases">
        <title>Draft genome sequence of cellulolytic and xylanolytic Paenibacillus sp. A59, isolated from a decaying forest soil from Patagonia, Argentina.</title>
        <authorList>
            <person name="Ghio S."/>
            <person name="Caceres A.M."/>
            <person name="Talia P."/>
            <person name="Grasso D."/>
            <person name="Campos E."/>
        </authorList>
    </citation>
    <scope>NUCLEOTIDE SEQUENCE [LARGE SCALE GENOMIC DNA]</scope>
    <source>
        <strain evidence="2 3">A59</strain>
    </source>
</reference>
<evidence type="ECO:0000313" key="3">
    <source>
        <dbReference type="Proteomes" id="UP000037688"/>
    </source>
</evidence>
<sequence>MQKVVNGRTARSNQASEDDDICVNVPQQLRRTRMQPAEREHWNRQIDGGNKANDQDDARANAGQNQPRLS</sequence>
<dbReference type="PATRIC" id="fig|1705561.3.peg.2313"/>
<name>A0A0N0UI34_9BACL</name>
<protein>
    <submittedName>
        <fullName evidence="2">Uncharacterized protein</fullName>
    </submittedName>
</protein>
<evidence type="ECO:0000313" key="2">
    <source>
        <dbReference type="EMBL" id="KOY16584.1"/>
    </source>
</evidence>